<organism evidence="3 4">
    <name type="scientific">Oceaniovalibus guishaninsula JLT2003</name>
    <dbReference type="NCBI Taxonomy" id="1231392"/>
    <lineage>
        <taxon>Bacteria</taxon>
        <taxon>Pseudomonadati</taxon>
        <taxon>Pseudomonadota</taxon>
        <taxon>Alphaproteobacteria</taxon>
        <taxon>Rhodobacterales</taxon>
        <taxon>Roseobacteraceae</taxon>
        <taxon>Oceaniovalibus</taxon>
    </lineage>
</organism>
<dbReference type="eggNOG" id="ENOG5033I2T">
    <property type="taxonomic scope" value="Bacteria"/>
</dbReference>
<dbReference type="InterPro" id="IPR022472">
    <property type="entry name" value="VPLPA-CTERM"/>
</dbReference>
<evidence type="ECO:0000313" key="3">
    <source>
        <dbReference type="EMBL" id="EKE45489.1"/>
    </source>
</evidence>
<dbReference type="EMBL" id="AMGO01000007">
    <property type="protein sequence ID" value="EKE45489.1"/>
    <property type="molecule type" value="Genomic_DNA"/>
</dbReference>
<feature type="transmembrane region" description="Helical" evidence="1">
    <location>
        <begin position="182"/>
        <end position="201"/>
    </location>
</feature>
<name>K2HRZ6_9RHOB</name>
<dbReference type="NCBIfam" id="TIGR03370">
    <property type="entry name" value="VPLPA-CTERM"/>
    <property type="match status" value="1"/>
</dbReference>
<comment type="caution">
    <text evidence="3">The sequence shown here is derived from an EMBL/GenBank/DDBJ whole genome shotgun (WGS) entry which is preliminary data.</text>
</comment>
<dbReference type="RefSeq" id="WP_007425732.1">
    <property type="nucleotide sequence ID" value="NZ_AMGO01000007.1"/>
</dbReference>
<reference evidence="3 4" key="1">
    <citation type="journal article" date="2012" name="J. Bacteriol.">
        <title>Draft Genome Sequence of Oceaniovalibus guishaninsula JLT2003T.</title>
        <authorList>
            <person name="Tang K."/>
            <person name="Liu K."/>
            <person name="Jiao N."/>
        </authorList>
    </citation>
    <scope>NUCLEOTIDE SEQUENCE [LARGE SCALE GENOMIC DNA]</scope>
    <source>
        <strain evidence="3 4">JLT2003</strain>
    </source>
</reference>
<evidence type="ECO:0000256" key="2">
    <source>
        <dbReference type="SAM" id="SignalP"/>
    </source>
</evidence>
<proteinExistence type="predicted"/>
<protein>
    <recommendedName>
        <fullName evidence="5">PEP-CTERM protein-sorting domain-containing protein</fullName>
    </recommendedName>
</protein>
<dbReference type="Proteomes" id="UP000006765">
    <property type="component" value="Unassembled WGS sequence"/>
</dbReference>
<dbReference type="AlphaFoldDB" id="K2HRZ6"/>
<evidence type="ECO:0000313" key="4">
    <source>
        <dbReference type="Proteomes" id="UP000006765"/>
    </source>
</evidence>
<evidence type="ECO:0000256" key="1">
    <source>
        <dbReference type="SAM" id="Phobius"/>
    </source>
</evidence>
<keyword evidence="4" id="KW-1185">Reference proteome</keyword>
<gene>
    <name evidence="3" type="ORF">OCGS_0579</name>
</gene>
<accession>K2HRZ6</accession>
<feature type="chain" id="PRO_5003858665" description="PEP-CTERM protein-sorting domain-containing protein" evidence="2">
    <location>
        <begin position="23"/>
        <end position="207"/>
    </location>
</feature>
<keyword evidence="1" id="KW-0472">Membrane</keyword>
<evidence type="ECO:0008006" key="5">
    <source>
        <dbReference type="Google" id="ProtNLM"/>
    </source>
</evidence>
<keyword evidence="1" id="KW-1133">Transmembrane helix</keyword>
<sequence>MKLKTVLATTIAAVTLAGAASAASVTFVNSDTFVSNGGTYTIIGTNSSEGMGQLSFQWSNGGLGHLGDATPAFAYGDFTTTGETTIRFEDYQPDFVNFASSFAILNLDTNTFVTSMGSCTTNGALSVIDGYTCDRASGQNGDAAARPEGFFYAGLSAGNYRIAVYEPNRPERGQIDFDISAVPLPAGGLLMLGGMGALAAMRRRKKS</sequence>
<keyword evidence="2" id="KW-0732">Signal</keyword>
<keyword evidence="1" id="KW-0812">Transmembrane</keyword>
<feature type="signal peptide" evidence="2">
    <location>
        <begin position="1"/>
        <end position="22"/>
    </location>
</feature>